<dbReference type="Proteomes" id="UP000515152">
    <property type="component" value="Chromosome 6"/>
</dbReference>
<feature type="signal peptide" evidence="2">
    <location>
        <begin position="1"/>
        <end position="22"/>
    </location>
</feature>
<organism evidence="3 4">
    <name type="scientific">Clupea harengus</name>
    <name type="common">Atlantic herring</name>
    <dbReference type="NCBI Taxonomy" id="7950"/>
    <lineage>
        <taxon>Eukaryota</taxon>
        <taxon>Metazoa</taxon>
        <taxon>Chordata</taxon>
        <taxon>Craniata</taxon>
        <taxon>Vertebrata</taxon>
        <taxon>Euteleostomi</taxon>
        <taxon>Actinopterygii</taxon>
        <taxon>Neopterygii</taxon>
        <taxon>Teleostei</taxon>
        <taxon>Clupei</taxon>
        <taxon>Clupeiformes</taxon>
        <taxon>Clupeoidei</taxon>
        <taxon>Clupeidae</taxon>
        <taxon>Clupea</taxon>
    </lineage>
</organism>
<protein>
    <submittedName>
        <fullName evidence="4">Protein BEAN1</fullName>
    </submittedName>
</protein>
<reference evidence="4" key="1">
    <citation type="submission" date="2025-08" db="UniProtKB">
        <authorList>
            <consortium name="RefSeq"/>
        </authorList>
    </citation>
    <scope>IDENTIFICATION</scope>
</reference>
<dbReference type="CTD" id="146227"/>
<evidence type="ECO:0000256" key="1">
    <source>
        <dbReference type="SAM" id="Phobius"/>
    </source>
</evidence>
<sequence length="325" mass="35323">MGIFSICLLAALSVPSLRPVCGTSDAEEVVRNYSKAYEDIAPLCQREELRFSSCLVDWLRCYYKRDCGREYMLMKLICSVSSNQSSPIHEYPDCRDGGSEASLLVSPLVVAGIVIGLVLFLSCVTIIVGSLRKDSRLRNPHLRASYAPDGFSYGGSLGELRSTCIEEFPPAFDFDSYVDTLSQVNVMYPDSPPCYDECVGPGATQVYVPTDDPPPYSLTDPCQGREDPGDPHTYLDLGEPSAGASWVAAGGASQYPIRLYELRRQPIASISLSALPLEDAPPYEVVVGGGPSQNHPIPLMPMDLLKHTAQQISGSPQHAGPNRIL</sequence>
<dbReference type="PANTHER" id="PTHR36464">
    <property type="entry name" value="PROTEIN BEAN1"/>
    <property type="match status" value="1"/>
</dbReference>
<keyword evidence="3" id="KW-1185">Reference proteome</keyword>
<dbReference type="AlphaFoldDB" id="A0A6P8FN80"/>
<keyword evidence="2" id="KW-0732">Signal</keyword>
<dbReference type="RefSeq" id="XP_031424602.1">
    <property type="nucleotide sequence ID" value="XM_031568742.2"/>
</dbReference>
<proteinExistence type="predicted"/>
<evidence type="ECO:0000256" key="2">
    <source>
        <dbReference type="SAM" id="SignalP"/>
    </source>
</evidence>
<dbReference type="PANTHER" id="PTHR36464:SF1">
    <property type="entry name" value="PROTEIN BEAN1"/>
    <property type="match status" value="1"/>
</dbReference>
<feature type="chain" id="PRO_5027951965" evidence="2">
    <location>
        <begin position="23"/>
        <end position="325"/>
    </location>
</feature>
<evidence type="ECO:0000313" key="3">
    <source>
        <dbReference type="Proteomes" id="UP000515152"/>
    </source>
</evidence>
<dbReference type="KEGG" id="char:116220736"/>
<dbReference type="InterPro" id="IPR039352">
    <property type="entry name" value="BEAN1"/>
</dbReference>
<dbReference type="OrthoDB" id="9085892at2759"/>
<keyword evidence="1" id="KW-1133">Transmembrane helix</keyword>
<dbReference type="GeneID" id="116220736"/>
<name>A0A6P8FN80_CLUHA</name>
<feature type="transmembrane region" description="Helical" evidence="1">
    <location>
        <begin position="108"/>
        <end position="131"/>
    </location>
</feature>
<accession>A0A6P8FN80</accession>
<keyword evidence="1" id="KW-0472">Membrane</keyword>
<evidence type="ECO:0000313" key="4">
    <source>
        <dbReference type="RefSeq" id="XP_031424602.1"/>
    </source>
</evidence>
<keyword evidence="1" id="KW-0812">Transmembrane</keyword>
<gene>
    <name evidence="4" type="primary">bean1</name>
</gene>